<protein>
    <submittedName>
        <fullName evidence="1">PqqD family protein</fullName>
    </submittedName>
</protein>
<comment type="caution">
    <text evidence="1">The sequence shown here is derived from an EMBL/GenBank/DDBJ whole genome shotgun (WGS) entry which is preliminary data.</text>
</comment>
<reference evidence="1 2" key="1">
    <citation type="submission" date="2020-02" db="EMBL/GenBank/DDBJ databases">
        <title>Genome assembly of a novel Clostridium senegalense strain.</title>
        <authorList>
            <person name="Gupta T.B."/>
            <person name="Jauregui R."/>
            <person name="Maclean P."/>
            <person name="Nawarathana A."/>
            <person name="Brightwell G."/>
        </authorList>
    </citation>
    <scope>NUCLEOTIDE SEQUENCE [LARGE SCALE GENOMIC DNA]</scope>
    <source>
        <strain evidence="1 2">AGRFS4</strain>
    </source>
</reference>
<evidence type="ECO:0000313" key="2">
    <source>
        <dbReference type="Proteomes" id="UP000481872"/>
    </source>
</evidence>
<proteinExistence type="predicted"/>
<organism evidence="1 2">
    <name type="scientific">Clostridium senegalense</name>
    <dbReference type="NCBI Taxonomy" id="1465809"/>
    <lineage>
        <taxon>Bacteria</taxon>
        <taxon>Bacillati</taxon>
        <taxon>Bacillota</taxon>
        <taxon>Clostridia</taxon>
        <taxon>Eubacteriales</taxon>
        <taxon>Clostridiaceae</taxon>
        <taxon>Clostridium</taxon>
    </lineage>
</organism>
<dbReference type="InterPro" id="IPR008792">
    <property type="entry name" value="PQQD"/>
</dbReference>
<dbReference type="RefSeq" id="WP_199870678.1">
    <property type="nucleotide sequence ID" value="NZ_JAAGPU010000034.1"/>
</dbReference>
<dbReference type="InterPro" id="IPR041881">
    <property type="entry name" value="PqqD_sf"/>
</dbReference>
<sequence>MKSKNIMERIPKRNEKLSWKCVDENVTIIVFRNSPFERVLHKIFRKPKVVRIELESIGSKVWNLCDGNRNIYEISEKIKEEYGEKIEPAIPRLLKYLTILNNNGYIKI</sequence>
<gene>
    <name evidence="1" type="ORF">G3M99_14965</name>
</gene>
<dbReference type="Proteomes" id="UP000481872">
    <property type="component" value="Unassembled WGS sequence"/>
</dbReference>
<keyword evidence="2" id="KW-1185">Reference proteome</keyword>
<accession>A0A6M0H5Y2</accession>
<dbReference type="Gene3D" id="1.10.10.1150">
    <property type="entry name" value="Coenzyme PQQ synthesis protein D (PqqD)"/>
    <property type="match status" value="1"/>
</dbReference>
<dbReference type="Pfam" id="PF05402">
    <property type="entry name" value="PqqD"/>
    <property type="match status" value="1"/>
</dbReference>
<evidence type="ECO:0000313" key="1">
    <source>
        <dbReference type="EMBL" id="NEU06125.1"/>
    </source>
</evidence>
<name>A0A6M0H5Y2_9CLOT</name>
<dbReference type="AlphaFoldDB" id="A0A6M0H5Y2"/>
<dbReference type="EMBL" id="JAAGPU010000034">
    <property type="protein sequence ID" value="NEU06125.1"/>
    <property type="molecule type" value="Genomic_DNA"/>
</dbReference>